<reference evidence="2 3" key="1">
    <citation type="journal article" date="2011" name="Proc. Natl. Acad. Sci. U.S.A.">
        <title>Genetic diversity and population structure of the endangered marsupial Sarcophilus harrisii (Tasmanian devil).</title>
        <authorList>
            <person name="Miller W."/>
            <person name="Hayes V.M."/>
            <person name="Ratan A."/>
            <person name="Petersen D.C."/>
            <person name="Wittekindt N.E."/>
            <person name="Miller J."/>
            <person name="Walenz B."/>
            <person name="Knight J."/>
            <person name="Qi J."/>
            <person name="Zhao F."/>
            <person name="Wang Q."/>
            <person name="Bedoya-Reina O.C."/>
            <person name="Katiyar N."/>
            <person name="Tomsho L.P."/>
            <person name="Kasson L.M."/>
            <person name="Hardie R.A."/>
            <person name="Woodbridge P."/>
            <person name="Tindall E.A."/>
            <person name="Bertelsen M.F."/>
            <person name="Dixon D."/>
            <person name="Pyecroft S."/>
            <person name="Helgen K.M."/>
            <person name="Lesk A.M."/>
            <person name="Pringle T.H."/>
            <person name="Patterson N."/>
            <person name="Zhang Y."/>
            <person name="Kreiss A."/>
            <person name="Woods G.M."/>
            <person name="Jones M.E."/>
            <person name="Schuster S.C."/>
        </authorList>
    </citation>
    <scope>NUCLEOTIDE SEQUENCE [LARGE SCALE GENOMIC DNA]</scope>
</reference>
<organism evidence="2 3">
    <name type="scientific">Sarcophilus harrisii</name>
    <name type="common">Tasmanian devil</name>
    <name type="synonym">Sarcophilus laniarius</name>
    <dbReference type="NCBI Taxonomy" id="9305"/>
    <lineage>
        <taxon>Eukaryota</taxon>
        <taxon>Metazoa</taxon>
        <taxon>Chordata</taxon>
        <taxon>Craniata</taxon>
        <taxon>Vertebrata</taxon>
        <taxon>Euteleostomi</taxon>
        <taxon>Mammalia</taxon>
        <taxon>Metatheria</taxon>
        <taxon>Dasyuromorphia</taxon>
        <taxon>Dasyuridae</taxon>
        <taxon>Sarcophilus</taxon>
    </lineage>
</organism>
<reference evidence="2" key="2">
    <citation type="submission" date="2025-08" db="UniProtKB">
        <authorList>
            <consortium name="Ensembl"/>
        </authorList>
    </citation>
    <scope>IDENTIFICATION</scope>
</reference>
<gene>
    <name evidence="2" type="primary">CCDC154</name>
</gene>
<dbReference type="Proteomes" id="UP000007648">
    <property type="component" value="Unassembled WGS sequence"/>
</dbReference>
<proteinExistence type="predicted"/>
<keyword evidence="1" id="KW-0175">Coiled coil</keyword>
<dbReference type="InParanoid" id="G3W7J3"/>
<dbReference type="OrthoDB" id="9445857at2759"/>
<dbReference type="Pfam" id="PF15450">
    <property type="entry name" value="CCDC154"/>
    <property type="match status" value="2"/>
</dbReference>
<dbReference type="CTD" id="645811"/>
<dbReference type="FunCoup" id="G3W7J3">
    <property type="interactions" value="60"/>
</dbReference>
<dbReference type="RefSeq" id="XP_031801636.1">
    <property type="nucleotide sequence ID" value="XM_031945776.1"/>
</dbReference>
<reference evidence="2" key="3">
    <citation type="submission" date="2025-09" db="UniProtKB">
        <authorList>
            <consortium name="Ensembl"/>
        </authorList>
    </citation>
    <scope>IDENTIFICATION</scope>
</reference>
<dbReference type="PANTHER" id="PTHR35153:SF1">
    <property type="entry name" value="COILED-COIL DOMAIN-CONTAINING PROTEIN 154"/>
    <property type="match status" value="1"/>
</dbReference>
<feature type="coiled-coil region" evidence="1">
    <location>
        <begin position="315"/>
        <end position="465"/>
    </location>
</feature>
<sequence>MSNSVTLGDLGQLFEDGLRISEPLILDEISDSSEYSLRGSSKFTIEQDSPKRWKQLEQWVADLQAEVVCLRGQKERSDQAVLSLLRELLQIRARIQVQDSELELIRDEVKQLTRIPEKEACEPSSATGRSHMELMEKRLVEVREALTQVRRKQALQETEKKNFETELTLRLDKLNGDLKEEAEGRETACSTLLQNQEESACRTSRDIAGIQAQALQLGEEMSLKFLKREAKLCGHLQKNFMAIEKKMKVSENTRLKSEKNLWEELEVKWQKIQVLNEDHFRSLKHQQEQEESRLLDQCRALDNAVIQLTEFVRENQTSLNRVLQAEQKNREAQEQYEKESVEKFTMKLQNDISAVRESFDNAHREARSELEKIQEKSQVLEESIGRLVREVRDLSDHFVALSWKFDLQEQTLNLKMSEARKECSEEEKKALEKFIQWQNETIVHLKELQEKVESFLKQIGDVNDRCLLHRNDSDQKIITESRTRLMEDLRNADLEKTSPLHQYRTVSSLQSTIPVLHQRKHEMGIVRQELAVVLSALQLLKEDNPNRKIAEIQGKLTTFQSQIMKMENNIQDNKTIQNLKFNTETKLRVEEIAHLRENVMKLWSEEGPWTLTLGSKRMLMSLVRQRFFIKDVGPDEVTQINRWGIYQAVRWLKWKTLLLKLLAKGRPRKVFHLRGPSGEAYRSGTYSLI</sequence>
<dbReference type="AlphaFoldDB" id="G3W7J3"/>
<evidence type="ECO:0000256" key="1">
    <source>
        <dbReference type="SAM" id="Coils"/>
    </source>
</evidence>
<protein>
    <submittedName>
        <fullName evidence="2">Coiled-coil domain containing 154</fullName>
    </submittedName>
</protein>
<dbReference type="PANTHER" id="PTHR35153">
    <property type="entry name" value="COILED-COIL DOMAIN-CONTAINING PROTEIN 154"/>
    <property type="match status" value="1"/>
</dbReference>
<dbReference type="GeneID" id="100913225"/>
<name>G3W7J3_SARHA</name>
<keyword evidence="3" id="KW-1185">Reference proteome</keyword>
<accession>G3W7J3</accession>
<dbReference type="RefSeq" id="XP_031801635.1">
    <property type="nucleotide sequence ID" value="XM_031945775.1"/>
</dbReference>
<evidence type="ECO:0000313" key="2">
    <source>
        <dbReference type="Ensembl" id="ENSSHAP00000011398.2"/>
    </source>
</evidence>
<dbReference type="Ensembl" id="ENSSHAT00000011494.2">
    <property type="protein sequence ID" value="ENSSHAP00000011398.2"/>
    <property type="gene ID" value="ENSSHAG00000009800.2"/>
</dbReference>
<evidence type="ECO:0000313" key="3">
    <source>
        <dbReference type="Proteomes" id="UP000007648"/>
    </source>
</evidence>
<dbReference type="InterPro" id="IPR029512">
    <property type="entry name" value="CCDC154"/>
</dbReference>
<dbReference type="GeneTree" id="ENSGT00390000002278"/>